<organism evidence="9">
    <name type="scientific">Sesamum radiatum</name>
    <name type="common">Black benniseed</name>
    <dbReference type="NCBI Taxonomy" id="300843"/>
    <lineage>
        <taxon>Eukaryota</taxon>
        <taxon>Viridiplantae</taxon>
        <taxon>Streptophyta</taxon>
        <taxon>Embryophyta</taxon>
        <taxon>Tracheophyta</taxon>
        <taxon>Spermatophyta</taxon>
        <taxon>Magnoliopsida</taxon>
        <taxon>eudicotyledons</taxon>
        <taxon>Gunneridae</taxon>
        <taxon>Pentapetalae</taxon>
        <taxon>asterids</taxon>
        <taxon>lamiids</taxon>
        <taxon>Lamiales</taxon>
        <taxon>Pedaliaceae</taxon>
        <taxon>Sesamum</taxon>
    </lineage>
</organism>
<keyword evidence="3" id="KW-0319">Glycerol metabolism</keyword>
<dbReference type="PROSITE" id="PS51704">
    <property type="entry name" value="GP_PDE"/>
    <property type="match status" value="2"/>
</dbReference>
<dbReference type="Gene3D" id="3.20.20.190">
    <property type="entry name" value="Phosphatidylinositol (PI) phosphodiesterase"/>
    <property type="match status" value="2"/>
</dbReference>
<dbReference type="GO" id="GO:0006629">
    <property type="term" value="P:lipid metabolic process"/>
    <property type="evidence" value="ECO:0007669"/>
    <property type="project" value="InterPro"/>
</dbReference>
<dbReference type="Pfam" id="PF03009">
    <property type="entry name" value="GDPD"/>
    <property type="match status" value="1"/>
</dbReference>
<feature type="region of interest" description="Disordered" evidence="6">
    <location>
        <begin position="684"/>
        <end position="707"/>
    </location>
</feature>
<feature type="domain" description="GP-PDE" evidence="8">
    <location>
        <begin position="352"/>
        <end position="630"/>
    </location>
</feature>
<dbReference type="EC" id="3.1.4.46" evidence="1"/>
<reference evidence="9" key="2">
    <citation type="journal article" date="2024" name="Plant">
        <title>Genomic evolution and insights into agronomic trait innovations of Sesamum species.</title>
        <authorList>
            <person name="Miao H."/>
            <person name="Wang L."/>
            <person name="Qu L."/>
            <person name="Liu H."/>
            <person name="Sun Y."/>
            <person name="Le M."/>
            <person name="Wang Q."/>
            <person name="Wei S."/>
            <person name="Zheng Y."/>
            <person name="Lin W."/>
            <person name="Duan Y."/>
            <person name="Cao H."/>
            <person name="Xiong S."/>
            <person name="Wang X."/>
            <person name="Wei L."/>
            <person name="Li C."/>
            <person name="Ma Q."/>
            <person name="Ju M."/>
            <person name="Zhao R."/>
            <person name="Li G."/>
            <person name="Mu C."/>
            <person name="Tian Q."/>
            <person name="Mei H."/>
            <person name="Zhang T."/>
            <person name="Gao T."/>
            <person name="Zhang H."/>
        </authorList>
    </citation>
    <scope>NUCLEOTIDE SEQUENCE</scope>
    <source>
        <strain evidence="9">G02</strain>
    </source>
</reference>
<dbReference type="PANTHER" id="PTHR43620:SF44">
    <property type="entry name" value="GLYCEROPHOSPHODIESTER PHOSPHODIESTERASE GDPDL6-RELATED"/>
    <property type="match status" value="1"/>
</dbReference>
<evidence type="ECO:0000259" key="8">
    <source>
        <dbReference type="PROSITE" id="PS51704"/>
    </source>
</evidence>
<feature type="domain" description="GP-PDE" evidence="8">
    <location>
        <begin position="38"/>
        <end position="338"/>
    </location>
</feature>
<evidence type="ECO:0000256" key="7">
    <source>
        <dbReference type="SAM" id="SignalP"/>
    </source>
</evidence>
<evidence type="ECO:0000256" key="2">
    <source>
        <dbReference type="ARBA" id="ARBA00022729"/>
    </source>
</evidence>
<keyword evidence="2 7" id="KW-0732">Signal</keyword>
<gene>
    <name evidence="9" type="ORF">Sradi_2039900</name>
</gene>
<evidence type="ECO:0000256" key="5">
    <source>
        <dbReference type="ARBA" id="ARBA00047512"/>
    </source>
</evidence>
<dbReference type="InterPro" id="IPR017946">
    <property type="entry name" value="PLC-like_Pdiesterase_TIM-brl"/>
</dbReference>
<dbReference type="PANTHER" id="PTHR43620">
    <property type="entry name" value="GLYCEROPHOSPHORYL DIESTER PHOSPHODIESTERASE"/>
    <property type="match status" value="1"/>
</dbReference>
<name>A0AAW2TJY4_SESRA</name>
<dbReference type="SUPFAM" id="SSF51695">
    <property type="entry name" value="PLC-like phosphodiesterases"/>
    <property type="match status" value="2"/>
</dbReference>
<evidence type="ECO:0000256" key="6">
    <source>
        <dbReference type="SAM" id="MobiDB-lite"/>
    </source>
</evidence>
<dbReference type="GO" id="GO:0006071">
    <property type="term" value="P:glycerol metabolic process"/>
    <property type="evidence" value="ECO:0007669"/>
    <property type="project" value="UniProtKB-KW"/>
</dbReference>
<dbReference type="InterPro" id="IPR030395">
    <property type="entry name" value="GP_PDE_dom"/>
</dbReference>
<reference evidence="9" key="1">
    <citation type="submission" date="2020-06" db="EMBL/GenBank/DDBJ databases">
        <authorList>
            <person name="Li T."/>
            <person name="Hu X."/>
            <person name="Zhang T."/>
            <person name="Song X."/>
            <person name="Zhang H."/>
            <person name="Dai N."/>
            <person name="Sheng W."/>
            <person name="Hou X."/>
            <person name="Wei L."/>
        </authorList>
    </citation>
    <scope>NUCLEOTIDE SEQUENCE</scope>
    <source>
        <strain evidence="9">G02</strain>
        <tissue evidence="9">Leaf</tissue>
    </source>
</reference>
<comment type="catalytic activity">
    <reaction evidence="5">
        <text>a sn-glycero-3-phosphodiester + H2O = an alcohol + sn-glycerol 3-phosphate + H(+)</text>
        <dbReference type="Rhea" id="RHEA:12969"/>
        <dbReference type="ChEBI" id="CHEBI:15377"/>
        <dbReference type="ChEBI" id="CHEBI:15378"/>
        <dbReference type="ChEBI" id="CHEBI:30879"/>
        <dbReference type="ChEBI" id="CHEBI:57597"/>
        <dbReference type="ChEBI" id="CHEBI:83408"/>
        <dbReference type="EC" id="3.1.4.46"/>
    </reaction>
</comment>
<evidence type="ECO:0000313" key="9">
    <source>
        <dbReference type="EMBL" id="KAL0403991.1"/>
    </source>
</evidence>
<comment type="caution">
    <text evidence="9">The sequence shown here is derived from an EMBL/GenBank/DDBJ whole genome shotgun (WGS) entry which is preliminary data.</text>
</comment>
<accession>A0AAW2TJY4</accession>
<dbReference type="GO" id="GO:0008889">
    <property type="term" value="F:glycerophosphodiester phosphodiesterase activity"/>
    <property type="evidence" value="ECO:0007669"/>
    <property type="project" value="UniProtKB-EC"/>
</dbReference>
<evidence type="ECO:0000256" key="4">
    <source>
        <dbReference type="ARBA" id="ARBA00022801"/>
    </source>
</evidence>
<evidence type="ECO:0000256" key="3">
    <source>
        <dbReference type="ARBA" id="ARBA00022798"/>
    </source>
</evidence>
<evidence type="ECO:0000256" key="1">
    <source>
        <dbReference type="ARBA" id="ARBA00012247"/>
    </source>
</evidence>
<dbReference type="AlphaFoldDB" id="A0AAW2TJY4"/>
<protein>
    <recommendedName>
        <fullName evidence="1">glycerophosphodiester phosphodiesterase</fullName>
        <ecNumber evidence="1">3.1.4.46</ecNumber>
    </recommendedName>
</protein>
<sequence>MIGYLLLSICLFQTIEARHGVGKPPPQRKWMTLHGGQPEVIASGGYSGFYPHSCLAAYDLATDISIPGTILYCNLHFTKDSDGFCVSNINLQNTTNIDGLDPKGAKTYNINGQDVTGWFGFDYTADFILQNVTLRQNIFTRQGMFDGAPIVRALQILEDKYNKPTRIWLNIEYDTFYKKHKINPEAYLLENFHPLPEFISSPEIGFLRSIKPKIGNAKTNLIFRILEEPAVEPTTKQTYGSLVKDLAMIKSFASGILIPKEYIWPVNHARVLQPATSLVQDAHREGLSVYASGFANDNFLSYNYSFDPAREYLQFFDNSQFAVDGVLSDFPSTASEAIVLDYLLNDYTMYSPLIISHNGASGDYPGSSDLAYQKAVDDGADIIDCSVQLSKDGIAFCSDRPNLLRTTTAATMFMDRATKVPEIQELEGIFSFDLTWSEIQSLKLGKFVTLLSFLELAKQKAVAGLLISIKNAAYLASQKNLDVVATVSSALSNATLDKAPKQKVLIQSDDSSVLLKFKDNPSYQRVFYIYEPISGAPAQVAQEVKKYADAVFVHRDAIVTSIDNFCQNFTNTIPAFHAVNISVYVGILKDEFENLIFDYLSDPYVELATFNSLKVDGFVTDFPATANMFVRSSCATQGSPYVIRPVEPGYLYVAPPPITEPPLLSTADVVDPPLPAIAKNLPTQSAAGSAPTSGPPPSPPAPKSSSTSSVTVGAEGFILAAIVALLTVFT</sequence>
<dbReference type="EMBL" id="JACGWJ010000008">
    <property type="protein sequence ID" value="KAL0403991.1"/>
    <property type="molecule type" value="Genomic_DNA"/>
</dbReference>
<feature type="signal peptide" evidence="7">
    <location>
        <begin position="1"/>
        <end position="17"/>
    </location>
</feature>
<keyword evidence="4" id="KW-0378">Hydrolase</keyword>
<feature type="compositionally biased region" description="Pro residues" evidence="6">
    <location>
        <begin position="693"/>
        <end position="702"/>
    </location>
</feature>
<feature type="chain" id="PRO_5043509191" description="glycerophosphodiester phosphodiesterase" evidence="7">
    <location>
        <begin position="18"/>
        <end position="730"/>
    </location>
</feature>
<proteinExistence type="predicted"/>